<evidence type="ECO:0000256" key="1">
    <source>
        <dbReference type="SAM" id="Coils"/>
    </source>
</evidence>
<dbReference type="AlphaFoldDB" id="A0A4U0V6Y4"/>
<proteinExistence type="predicted"/>
<feature type="region of interest" description="Disordered" evidence="2">
    <location>
        <begin position="467"/>
        <end position="495"/>
    </location>
</feature>
<dbReference type="EMBL" id="NAJP01000018">
    <property type="protein sequence ID" value="TKA43575.1"/>
    <property type="molecule type" value="Genomic_DNA"/>
</dbReference>
<reference evidence="4" key="3">
    <citation type="submission" date="2023-06" db="EMBL/GenBank/DDBJ databases">
        <title>Black Yeasts Isolated from many extreme environments.</title>
        <authorList>
            <person name="Coleine C."/>
            <person name="Stajich J.E."/>
            <person name="Selbmann L."/>
        </authorList>
    </citation>
    <scope>NUCLEOTIDE SEQUENCE</scope>
    <source>
        <strain evidence="4">CCFEE 5200</strain>
    </source>
</reference>
<feature type="region of interest" description="Disordered" evidence="2">
    <location>
        <begin position="222"/>
        <end position="260"/>
    </location>
</feature>
<dbReference type="Proteomes" id="UP000310066">
    <property type="component" value="Unassembled WGS sequence"/>
</dbReference>
<organism evidence="5 6">
    <name type="scientific">Friedmanniomyces endolithicus</name>
    <dbReference type="NCBI Taxonomy" id="329885"/>
    <lineage>
        <taxon>Eukaryota</taxon>
        <taxon>Fungi</taxon>
        <taxon>Dikarya</taxon>
        <taxon>Ascomycota</taxon>
        <taxon>Pezizomycotina</taxon>
        <taxon>Dothideomycetes</taxon>
        <taxon>Dothideomycetidae</taxon>
        <taxon>Mycosphaerellales</taxon>
        <taxon>Teratosphaeriaceae</taxon>
        <taxon>Friedmanniomyces</taxon>
    </lineage>
</organism>
<dbReference type="STRING" id="329885.A0A4U0V6Y4"/>
<feature type="region of interest" description="Disordered" evidence="2">
    <location>
        <begin position="1"/>
        <end position="41"/>
    </location>
</feature>
<evidence type="ECO:0000256" key="2">
    <source>
        <dbReference type="SAM" id="MobiDB-lite"/>
    </source>
</evidence>
<gene>
    <name evidence="5" type="ORF">B0A54_05357</name>
    <name evidence="3" type="ORF">LTR82_009675</name>
    <name evidence="4" type="ORF">LTR91_006424</name>
</gene>
<evidence type="ECO:0000313" key="7">
    <source>
        <dbReference type="Proteomes" id="UP001175353"/>
    </source>
</evidence>
<evidence type="ECO:0000313" key="4">
    <source>
        <dbReference type="EMBL" id="KAK0998284.1"/>
    </source>
</evidence>
<keyword evidence="7" id="KW-1185">Reference proteome</keyword>
<dbReference type="EMBL" id="JAUJLE010000043">
    <property type="protein sequence ID" value="KAK0998284.1"/>
    <property type="molecule type" value="Genomic_DNA"/>
</dbReference>
<keyword evidence="1" id="KW-0175">Coiled coil</keyword>
<accession>A0A4U0V6Y4</accession>
<dbReference type="OrthoDB" id="5430717at2759"/>
<feature type="compositionally biased region" description="Polar residues" evidence="2">
    <location>
        <begin position="248"/>
        <end position="260"/>
    </location>
</feature>
<evidence type="ECO:0000313" key="6">
    <source>
        <dbReference type="Proteomes" id="UP000310066"/>
    </source>
</evidence>
<dbReference type="EMBL" id="JASUXU010000031">
    <property type="protein sequence ID" value="KAK0319258.1"/>
    <property type="molecule type" value="Genomic_DNA"/>
</dbReference>
<feature type="coiled-coil region" evidence="1">
    <location>
        <begin position="134"/>
        <end position="175"/>
    </location>
</feature>
<dbReference type="Proteomes" id="UP001168146">
    <property type="component" value="Unassembled WGS sequence"/>
</dbReference>
<name>A0A4U0V6Y4_9PEZI</name>
<feature type="region of interest" description="Disordered" evidence="2">
    <location>
        <begin position="538"/>
        <end position="565"/>
    </location>
</feature>
<reference evidence="5 6" key="1">
    <citation type="submission" date="2017-03" db="EMBL/GenBank/DDBJ databases">
        <title>Genomes of endolithic fungi from Antarctica.</title>
        <authorList>
            <person name="Coleine C."/>
            <person name="Masonjones S."/>
            <person name="Stajich J.E."/>
        </authorList>
    </citation>
    <scope>NUCLEOTIDE SEQUENCE [LARGE SCALE GENOMIC DNA]</scope>
    <source>
        <strain evidence="5 6">CCFEE 5311</strain>
    </source>
</reference>
<protein>
    <submittedName>
        <fullName evidence="5">Uncharacterized protein</fullName>
    </submittedName>
</protein>
<evidence type="ECO:0000313" key="5">
    <source>
        <dbReference type="EMBL" id="TKA43575.1"/>
    </source>
</evidence>
<evidence type="ECO:0000313" key="3">
    <source>
        <dbReference type="EMBL" id="KAK0319258.1"/>
    </source>
</evidence>
<dbReference type="Proteomes" id="UP001175353">
    <property type="component" value="Unassembled WGS sequence"/>
</dbReference>
<reference evidence="3" key="2">
    <citation type="submission" date="2021-12" db="EMBL/GenBank/DDBJ databases">
        <title>Black yeast isolated from Biological Soil Crust.</title>
        <authorList>
            <person name="Kurbessoian T."/>
        </authorList>
    </citation>
    <scope>NUCLEOTIDE SEQUENCE</scope>
    <source>
        <strain evidence="3">CCFEE 5208</strain>
    </source>
</reference>
<comment type="caution">
    <text evidence="5">The sequence shown here is derived from an EMBL/GenBank/DDBJ whole genome shotgun (WGS) entry which is preliminary data.</text>
</comment>
<sequence>MNDIPQWRRMIQPSRTRTPAVEPDDSDGMASPVTPKRGLKPKISSYLTHHGLTVKSEPSYASLNEDPFSPELPAWPEEQPYPHPDAEGLIDSIMCRLMTESYSSLDPRFNGMLLHIFESYRNVRDCQRQMEEQLDEATQGKKSLLYRLQQAQKQLAEQRQEYKAEIKRLELLLAKGKRGLAEVTIARQDSQLRQRESYRQSEQLDDGLRTIFDVLERTQRSDEKTYGTQRATFRPRKVSSPSARMKRISQQLMSQKSTSDSLAELPLGTLPAAPSSTLVDAASLSEPKTSLSDDTFSAFSCRGDLLPDEFGDATRAITRHAPAGYHIRTHPPTQGDGIQPAAATMTAISAATQTSRGVARSFSSSAGAAAFGNVPKRHPSLMAKASGFFHKLKPHAVTSTHTDMRFSFRTGDDTIGLAVPGQATRRRSISSESLPVHQTILSPILQSPTASVTFSDSCRVSRIPVPIHGSGSIARPRQKRENSASSPLAATERQPVFARTDEGTWSAAVADNYRLELPTHISGNAFAAAVARDVLRRADSSGLSERRNDRSTTKAHADSDMSESMKENVCPITGYTDYINDDDEQDHGSMIIR</sequence>